<keyword evidence="3 7" id="KW-0812">Transmembrane</keyword>
<dbReference type="InterPro" id="IPR003838">
    <property type="entry name" value="ABC3_permease_C"/>
</dbReference>
<reference evidence="11" key="1">
    <citation type="submission" date="2018-02" db="EMBL/GenBank/DDBJ databases">
        <authorList>
            <person name="Hausmann B."/>
        </authorList>
    </citation>
    <scope>NUCLEOTIDE SEQUENCE [LARGE SCALE GENOMIC DNA]</scope>
    <source>
        <strain evidence="11">Peat soil MAG SbA5</strain>
    </source>
</reference>
<evidence type="ECO:0000313" key="10">
    <source>
        <dbReference type="EMBL" id="SPE17540.1"/>
    </source>
</evidence>
<comment type="subcellular location">
    <subcellularLocation>
        <location evidence="1">Cell membrane</location>
        <topology evidence="1">Multi-pass membrane protein</topology>
    </subcellularLocation>
</comment>
<evidence type="ECO:0000256" key="1">
    <source>
        <dbReference type="ARBA" id="ARBA00004651"/>
    </source>
</evidence>
<feature type="transmembrane region" description="Helical" evidence="7">
    <location>
        <begin position="337"/>
        <end position="359"/>
    </location>
</feature>
<feature type="transmembrane region" description="Helical" evidence="7">
    <location>
        <begin position="21"/>
        <end position="43"/>
    </location>
</feature>
<proteinExistence type="inferred from homology"/>
<evidence type="ECO:0000256" key="5">
    <source>
        <dbReference type="ARBA" id="ARBA00023136"/>
    </source>
</evidence>
<feature type="transmembrane region" description="Helical" evidence="7">
    <location>
        <begin position="739"/>
        <end position="767"/>
    </location>
</feature>
<dbReference type="NCBIfam" id="TIGR03434">
    <property type="entry name" value="ADOP"/>
    <property type="match status" value="1"/>
</dbReference>
<feature type="domain" description="MacB-like periplasmic core" evidence="9">
    <location>
        <begin position="430"/>
        <end position="647"/>
    </location>
</feature>
<feature type="transmembrane region" description="Helical" evidence="7">
    <location>
        <begin position="276"/>
        <end position="309"/>
    </location>
</feature>
<dbReference type="EMBL" id="OKRB01000004">
    <property type="protein sequence ID" value="SPE17540.1"/>
    <property type="molecule type" value="Genomic_DNA"/>
</dbReference>
<feature type="transmembrane region" description="Helical" evidence="7">
    <location>
        <begin position="773"/>
        <end position="792"/>
    </location>
</feature>
<gene>
    <name evidence="10" type="ORF">SBA5_1010023</name>
</gene>
<feature type="domain" description="ABC3 transporter permease C-terminal" evidence="8">
    <location>
        <begin position="689"/>
        <end position="802"/>
    </location>
</feature>
<comment type="similarity">
    <text evidence="6">Belongs to the ABC-4 integral membrane protein family.</text>
</comment>
<evidence type="ECO:0000256" key="7">
    <source>
        <dbReference type="SAM" id="Phobius"/>
    </source>
</evidence>
<dbReference type="Pfam" id="PF12704">
    <property type="entry name" value="MacB_PCD"/>
    <property type="match status" value="2"/>
</dbReference>
<keyword evidence="4 7" id="KW-1133">Transmembrane helix</keyword>
<feature type="domain" description="MacB-like periplasmic core" evidence="9">
    <location>
        <begin position="24"/>
        <end position="242"/>
    </location>
</feature>
<dbReference type="AlphaFoldDB" id="A0A2N9L2R0"/>
<name>A0A2N9L2R0_9BACT</name>
<dbReference type="InterPro" id="IPR050250">
    <property type="entry name" value="Macrolide_Exporter_MacB"/>
</dbReference>
<keyword evidence="2" id="KW-1003">Cell membrane</keyword>
<protein>
    <submittedName>
        <fullName evidence="10">ABC efflux pump, inner membrane subunit</fullName>
    </submittedName>
</protein>
<feature type="transmembrane region" description="Helical" evidence="7">
    <location>
        <begin position="686"/>
        <end position="706"/>
    </location>
</feature>
<evidence type="ECO:0000256" key="2">
    <source>
        <dbReference type="ARBA" id="ARBA00022475"/>
    </source>
</evidence>
<evidence type="ECO:0000259" key="9">
    <source>
        <dbReference type="Pfam" id="PF12704"/>
    </source>
</evidence>
<evidence type="ECO:0000256" key="4">
    <source>
        <dbReference type="ARBA" id="ARBA00022989"/>
    </source>
</evidence>
<sequence>MTGLLQDLRFALRQLRKNPGFTITAAAMLAVAICANSTIFSWINGTMLHPIPVARDTESLVSVMRGQWSITPRPPFSYLDYCDLRDDNRSFSGMLAYHHDWLTLTGGATPERIYVANVSANYFDVLGIKPALGRFFLPGEEEREGGVPYVVLSDSLWQTRFGGDPAIVGKSIEIARRPVTVIGIAPAGFINAMPGVRDDAWLPLDPLGNNRQLMTSRGANYLNVLGRLRPGVSRASATQDLEVLMRRLVAQYPDDHPGVNTITLDPLWRSPFGANVYLAASLPILLAIAGVVLLLACANVATLALIRFVSRRREIAIRQALGAGRIQLMRQMIAEGILVSLAGGALALLLTTWTASRLADFIPANSLPIVLNGVVDRNVIFLVLLLVVLASGICGALPAWRASHASPAEVLKDEAASVSGGGHNRHMLSTLVVAQIALSVALLVSCGLLLRTLSNMSSADLGFEQDHVLTASVGLGIAGYSPAEQNAIQHKILDQVTALPGVKAAALTDWLPLSFNGRSSDVYPENYVPRLHESHEVRRADVTPGFFTAMGIPVLAGRDFTRDDSETAPGVVIVDQTTAAHYWPGVDAIGHQLRIDGRMFRVIGVARNSKHQFINERSEPMVYLSFFQSTYDTSVMLRTSGDPASMAPALERAIHQVNGQLPVFDVRSLRETTQISSSFAVIESTFAGIFAIIALVLSATGIYGVVAYRTQLRTHEIGIRTALGASRSNVVRLVLQQGLWLTLMGLVLGLALSFGLTRFIAGLLYGISANDPVTAVGVVVLLGAMSLLACYLPARRAMRRNPVAAIREL</sequence>
<dbReference type="PANTHER" id="PTHR30572">
    <property type="entry name" value="MEMBRANE COMPONENT OF TRANSPORTER-RELATED"/>
    <property type="match status" value="1"/>
</dbReference>
<feature type="transmembrane region" description="Helical" evidence="7">
    <location>
        <begin position="379"/>
        <end position="400"/>
    </location>
</feature>
<feature type="domain" description="ABC3 transporter permease C-terminal" evidence="8">
    <location>
        <begin position="287"/>
        <end position="407"/>
    </location>
</feature>
<dbReference type="InterPro" id="IPR017800">
    <property type="entry name" value="ADOP"/>
</dbReference>
<evidence type="ECO:0000256" key="3">
    <source>
        <dbReference type="ARBA" id="ARBA00022692"/>
    </source>
</evidence>
<dbReference type="GO" id="GO:0022857">
    <property type="term" value="F:transmembrane transporter activity"/>
    <property type="evidence" value="ECO:0007669"/>
    <property type="project" value="TreeGrafter"/>
</dbReference>
<accession>A0A2N9L2R0</accession>
<evidence type="ECO:0000313" key="11">
    <source>
        <dbReference type="Proteomes" id="UP000239735"/>
    </source>
</evidence>
<dbReference type="GO" id="GO:0005886">
    <property type="term" value="C:plasma membrane"/>
    <property type="evidence" value="ECO:0007669"/>
    <property type="project" value="UniProtKB-SubCell"/>
</dbReference>
<dbReference type="PANTHER" id="PTHR30572:SF4">
    <property type="entry name" value="ABC TRANSPORTER PERMEASE YTRF"/>
    <property type="match status" value="1"/>
</dbReference>
<dbReference type="Proteomes" id="UP000239735">
    <property type="component" value="Unassembled WGS sequence"/>
</dbReference>
<keyword evidence="5 7" id="KW-0472">Membrane</keyword>
<dbReference type="InterPro" id="IPR025857">
    <property type="entry name" value="MacB_PCD"/>
</dbReference>
<evidence type="ECO:0000256" key="6">
    <source>
        <dbReference type="ARBA" id="ARBA00038076"/>
    </source>
</evidence>
<organism evidence="10 11">
    <name type="scientific">Candidatus Sulfuritelmatomonas gaucii</name>
    <dbReference type="NCBI Taxonomy" id="2043161"/>
    <lineage>
        <taxon>Bacteria</taxon>
        <taxon>Pseudomonadati</taxon>
        <taxon>Acidobacteriota</taxon>
        <taxon>Terriglobia</taxon>
        <taxon>Terriglobales</taxon>
        <taxon>Acidobacteriaceae</taxon>
        <taxon>Candidatus Sulfuritelmatomonas</taxon>
    </lineage>
</organism>
<dbReference type="OrthoDB" id="9770036at2"/>
<dbReference type="Pfam" id="PF02687">
    <property type="entry name" value="FtsX"/>
    <property type="match status" value="2"/>
</dbReference>
<feature type="transmembrane region" description="Helical" evidence="7">
    <location>
        <begin position="428"/>
        <end position="450"/>
    </location>
</feature>
<evidence type="ECO:0000259" key="8">
    <source>
        <dbReference type="Pfam" id="PF02687"/>
    </source>
</evidence>